<proteinExistence type="predicted"/>
<dbReference type="Proteomes" id="UP001601444">
    <property type="component" value="Unassembled WGS sequence"/>
</dbReference>
<dbReference type="PROSITE" id="PS01081">
    <property type="entry name" value="HTH_TETR_1"/>
    <property type="match status" value="1"/>
</dbReference>
<feature type="domain" description="HTH tetR-type" evidence="3">
    <location>
        <begin position="24"/>
        <end position="84"/>
    </location>
</feature>
<feature type="DNA-binding region" description="H-T-H motif" evidence="2">
    <location>
        <begin position="47"/>
        <end position="66"/>
    </location>
</feature>
<dbReference type="Pfam" id="PF00440">
    <property type="entry name" value="TetR_N"/>
    <property type="match status" value="1"/>
</dbReference>
<dbReference type="InterPro" id="IPR001647">
    <property type="entry name" value="HTH_TetR"/>
</dbReference>
<dbReference type="PRINTS" id="PR00455">
    <property type="entry name" value="HTHTETR"/>
</dbReference>
<evidence type="ECO:0000259" key="3">
    <source>
        <dbReference type="PROSITE" id="PS50977"/>
    </source>
</evidence>
<sequence length="198" mass="20483">MTTQAGRDSDPGDPNAAATPVGRDAVAAAVLSAAADLYAERGPAATSIRDVAERAGVNHGLVFRHFGAKDALVAAVLNHLAAESESAIGDAGAGAGGADPRLRRHWIVLARCLLDGYPVGAMQDRFPVVSRLIEQTPRAGRADGALALDVAHAVAFRLGWELFAPFLRAAAGLDALSEAELDAAVDERVRRFLLAGGD</sequence>
<dbReference type="PROSITE" id="PS50977">
    <property type="entry name" value="HTH_TETR_2"/>
    <property type="match status" value="1"/>
</dbReference>
<keyword evidence="5" id="KW-1185">Reference proteome</keyword>
<dbReference type="PANTHER" id="PTHR30055">
    <property type="entry name" value="HTH-TYPE TRANSCRIPTIONAL REGULATOR RUTR"/>
    <property type="match status" value="1"/>
</dbReference>
<dbReference type="PANTHER" id="PTHR30055:SF153">
    <property type="entry name" value="HTH-TYPE TRANSCRIPTIONAL REPRESSOR RV3405C"/>
    <property type="match status" value="1"/>
</dbReference>
<accession>A0ABW6PMT4</accession>
<evidence type="ECO:0000313" key="4">
    <source>
        <dbReference type="EMBL" id="MFF0543691.1"/>
    </source>
</evidence>
<protein>
    <submittedName>
        <fullName evidence="4">Helix-turn-helix domain-containing protein</fullName>
    </submittedName>
</protein>
<dbReference type="InterPro" id="IPR023772">
    <property type="entry name" value="DNA-bd_HTH_TetR-type_CS"/>
</dbReference>
<dbReference type="InterPro" id="IPR050109">
    <property type="entry name" value="HTH-type_TetR-like_transc_reg"/>
</dbReference>
<evidence type="ECO:0000256" key="2">
    <source>
        <dbReference type="PROSITE-ProRule" id="PRU00335"/>
    </source>
</evidence>
<dbReference type="InterPro" id="IPR009057">
    <property type="entry name" value="Homeodomain-like_sf"/>
</dbReference>
<organism evidence="4 5">
    <name type="scientific">Nocardia thailandica</name>
    <dbReference type="NCBI Taxonomy" id="257275"/>
    <lineage>
        <taxon>Bacteria</taxon>
        <taxon>Bacillati</taxon>
        <taxon>Actinomycetota</taxon>
        <taxon>Actinomycetes</taxon>
        <taxon>Mycobacteriales</taxon>
        <taxon>Nocardiaceae</taxon>
        <taxon>Nocardia</taxon>
    </lineage>
</organism>
<evidence type="ECO:0000313" key="5">
    <source>
        <dbReference type="Proteomes" id="UP001601444"/>
    </source>
</evidence>
<dbReference type="SUPFAM" id="SSF46689">
    <property type="entry name" value="Homeodomain-like"/>
    <property type="match status" value="1"/>
</dbReference>
<reference evidence="4 5" key="1">
    <citation type="submission" date="2024-10" db="EMBL/GenBank/DDBJ databases">
        <title>The Natural Products Discovery Center: Release of the First 8490 Sequenced Strains for Exploring Actinobacteria Biosynthetic Diversity.</title>
        <authorList>
            <person name="Kalkreuter E."/>
            <person name="Kautsar S.A."/>
            <person name="Yang D."/>
            <person name="Bader C.D."/>
            <person name="Teijaro C.N."/>
            <person name="Fluegel L."/>
            <person name="Davis C.M."/>
            <person name="Simpson J.R."/>
            <person name="Lauterbach L."/>
            <person name="Steele A.D."/>
            <person name="Gui C."/>
            <person name="Meng S."/>
            <person name="Li G."/>
            <person name="Viehrig K."/>
            <person name="Ye F."/>
            <person name="Su P."/>
            <person name="Kiefer A.F."/>
            <person name="Nichols A."/>
            <person name="Cepeda A.J."/>
            <person name="Yan W."/>
            <person name="Fan B."/>
            <person name="Jiang Y."/>
            <person name="Adhikari A."/>
            <person name="Zheng C.-J."/>
            <person name="Schuster L."/>
            <person name="Cowan T.M."/>
            <person name="Smanski M.J."/>
            <person name="Chevrette M.G."/>
            <person name="De Carvalho L.P.S."/>
            <person name="Shen B."/>
        </authorList>
    </citation>
    <scope>NUCLEOTIDE SEQUENCE [LARGE SCALE GENOMIC DNA]</scope>
    <source>
        <strain evidence="4 5">NPDC004045</strain>
    </source>
</reference>
<comment type="caution">
    <text evidence="4">The sequence shown here is derived from an EMBL/GenBank/DDBJ whole genome shotgun (WGS) entry which is preliminary data.</text>
</comment>
<dbReference type="EMBL" id="JBIAMX010000006">
    <property type="protein sequence ID" value="MFF0543691.1"/>
    <property type="molecule type" value="Genomic_DNA"/>
</dbReference>
<evidence type="ECO:0000256" key="1">
    <source>
        <dbReference type="ARBA" id="ARBA00023125"/>
    </source>
</evidence>
<gene>
    <name evidence="4" type="ORF">ACFYTF_12740</name>
</gene>
<dbReference type="Gene3D" id="1.10.357.10">
    <property type="entry name" value="Tetracycline Repressor, domain 2"/>
    <property type="match status" value="1"/>
</dbReference>
<name>A0ABW6PMT4_9NOCA</name>
<dbReference type="RefSeq" id="WP_387700322.1">
    <property type="nucleotide sequence ID" value="NZ_JBIAMX010000006.1"/>
</dbReference>
<keyword evidence="1 2" id="KW-0238">DNA-binding</keyword>